<dbReference type="InterPro" id="IPR058393">
    <property type="entry name" value="DUF8080"/>
</dbReference>
<feature type="compositionally biased region" description="Gly residues" evidence="1">
    <location>
        <begin position="135"/>
        <end position="165"/>
    </location>
</feature>
<dbReference type="InterPro" id="IPR057179">
    <property type="entry name" value="DUF7857"/>
</dbReference>
<feature type="compositionally biased region" description="Basic and acidic residues" evidence="1">
    <location>
        <begin position="116"/>
        <end position="127"/>
    </location>
</feature>
<dbReference type="Pfam" id="PF26296">
    <property type="entry name" value="DUF8080"/>
    <property type="match status" value="1"/>
</dbReference>
<evidence type="ECO:0000256" key="1">
    <source>
        <dbReference type="SAM" id="MobiDB-lite"/>
    </source>
</evidence>
<dbReference type="STRING" id="1227482.C469_09150"/>
<feature type="region of interest" description="Disordered" evidence="1">
    <location>
        <begin position="91"/>
        <end position="216"/>
    </location>
</feature>
<gene>
    <name evidence="3" type="ORF">C469_09150</name>
</gene>
<dbReference type="RefSeq" id="WP_008005866.1">
    <property type="nucleotide sequence ID" value="NZ_AOJG01000025.1"/>
</dbReference>
<dbReference type="EMBL" id="AOJG01000025">
    <property type="protein sequence ID" value="EMA60220.1"/>
    <property type="molecule type" value="Genomic_DNA"/>
</dbReference>
<dbReference type="Pfam" id="PF25256">
    <property type="entry name" value="DUF7857"/>
    <property type="match status" value="1"/>
</dbReference>
<evidence type="ECO:0000259" key="2">
    <source>
        <dbReference type="Pfam" id="PF26296"/>
    </source>
</evidence>
<dbReference type="Proteomes" id="UP000011650">
    <property type="component" value="Unassembled WGS sequence"/>
</dbReference>
<accession>M0NUC7</accession>
<evidence type="ECO:0000313" key="4">
    <source>
        <dbReference type="Proteomes" id="UP000011650"/>
    </source>
</evidence>
<feature type="domain" description="DUF8080" evidence="2">
    <location>
        <begin position="214"/>
        <end position="286"/>
    </location>
</feature>
<protein>
    <recommendedName>
        <fullName evidence="2">DUF8080 domain-containing protein</fullName>
    </recommendedName>
</protein>
<evidence type="ECO:0000313" key="3">
    <source>
        <dbReference type="EMBL" id="EMA60220.1"/>
    </source>
</evidence>
<proteinExistence type="predicted"/>
<name>M0NUC7_9EURY</name>
<dbReference type="OrthoDB" id="193731at2157"/>
<organism evidence="3 4">
    <name type="scientific">Halorubrum lipolyticum DSM 21995</name>
    <dbReference type="NCBI Taxonomy" id="1227482"/>
    <lineage>
        <taxon>Archaea</taxon>
        <taxon>Methanobacteriati</taxon>
        <taxon>Methanobacteriota</taxon>
        <taxon>Stenosarchaea group</taxon>
        <taxon>Halobacteria</taxon>
        <taxon>Halobacteriales</taxon>
        <taxon>Haloferacaceae</taxon>
        <taxon>Halorubrum</taxon>
    </lineage>
</organism>
<comment type="caution">
    <text evidence="3">The sequence shown here is derived from an EMBL/GenBank/DDBJ whole genome shotgun (WGS) entry which is preliminary data.</text>
</comment>
<keyword evidence="4" id="KW-1185">Reference proteome</keyword>
<reference evidence="3 4" key="1">
    <citation type="journal article" date="2014" name="PLoS Genet.">
        <title>Phylogenetically driven sequencing of extremely halophilic archaea reveals strategies for static and dynamic osmo-response.</title>
        <authorList>
            <person name="Becker E.A."/>
            <person name="Seitzer P.M."/>
            <person name="Tritt A."/>
            <person name="Larsen D."/>
            <person name="Krusor M."/>
            <person name="Yao A.I."/>
            <person name="Wu D."/>
            <person name="Madern D."/>
            <person name="Eisen J.A."/>
            <person name="Darling A.E."/>
            <person name="Facciotti M.T."/>
        </authorList>
    </citation>
    <scope>NUCLEOTIDE SEQUENCE [LARGE SCALE GENOMIC DNA]</scope>
    <source>
        <strain evidence="3 4">DSM 21995</strain>
    </source>
</reference>
<dbReference type="PATRIC" id="fig|1227482.3.peg.1844"/>
<feature type="compositionally biased region" description="Basic and acidic residues" evidence="1">
    <location>
        <begin position="170"/>
        <end position="181"/>
    </location>
</feature>
<sequence length="296" mass="29725">MNLSWDVDREGGVSLVRCRVRNGGAVPRRVRIESRLDGPVLPPRRGGLPETGWDESGVTLRLGPGERRALGFATRAPPVDPPVEVAEVEAVDPTEQSGDAGPGGRADGPASATADALRRLGDSRPPRDAIASGATGLGEATGAGEATGLGEATGAGEATGLGEATGAGEADSKGRSSRSDHAAGNGADAVDSDEPASDPDAPAPPPGETTGWSDAVGARLDAVEERIDRAERLTDADLATATAAVAEADGVAALSGLDERVAADAKRLSELSERAAALAARAEATDAPVEALERLA</sequence>
<dbReference type="AlphaFoldDB" id="M0NUC7"/>